<dbReference type="PANTHER" id="PTHR32234">
    <property type="entry name" value="THIOL:DISULFIDE INTERCHANGE PROTEIN DSBD"/>
    <property type="match status" value="1"/>
</dbReference>
<feature type="signal peptide" evidence="8">
    <location>
        <begin position="1"/>
        <end position="18"/>
    </location>
</feature>
<feature type="domain" description="Thiol:disulfide interchange protein DsbD N-terminal" evidence="10">
    <location>
        <begin position="40"/>
        <end position="146"/>
    </location>
</feature>
<evidence type="ECO:0000256" key="3">
    <source>
        <dbReference type="ARBA" id="ARBA00022748"/>
    </source>
</evidence>
<gene>
    <name evidence="11" type="primary">dsbD</name>
    <name evidence="11" type="ORF">jaqu_18650</name>
</gene>
<dbReference type="GO" id="GO:0017004">
    <property type="term" value="P:cytochrome complex assembly"/>
    <property type="evidence" value="ECO:0007669"/>
    <property type="project" value="UniProtKB-KW"/>
</dbReference>
<dbReference type="EC" id="1.8.1.8" evidence="11"/>
<dbReference type="InterPro" id="IPR036249">
    <property type="entry name" value="Thioredoxin-like_sf"/>
</dbReference>
<accession>A0A0D1EKX0</accession>
<evidence type="ECO:0000256" key="1">
    <source>
        <dbReference type="ARBA" id="ARBA00004141"/>
    </source>
</evidence>
<evidence type="ECO:0000256" key="7">
    <source>
        <dbReference type="SAM" id="Phobius"/>
    </source>
</evidence>
<dbReference type="GO" id="GO:0045454">
    <property type="term" value="P:cell redox homeostasis"/>
    <property type="evidence" value="ECO:0007669"/>
    <property type="project" value="TreeGrafter"/>
</dbReference>
<evidence type="ECO:0000256" key="5">
    <source>
        <dbReference type="ARBA" id="ARBA00023136"/>
    </source>
</evidence>
<feature type="transmembrane region" description="Helical" evidence="7">
    <location>
        <begin position="430"/>
        <end position="450"/>
    </location>
</feature>
<organism evidence="11 12">
    <name type="scientific">Jannaschia aquimarina</name>
    <dbReference type="NCBI Taxonomy" id="935700"/>
    <lineage>
        <taxon>Bacteria</taxon>
        <taxon>Pseudomonadati</taxon>
        <taxon>Pseudomonadota</taxon>
        <taxon>Alphaproteobacteria</taxon>
        <taxon>Rhodobacterales</taxon>
        <taxon>Roseobacteraceae</taxon>
        <taxon>Jannaschia</taxon>
    </lineage>
</organism>
<dbReference type="OrthoDB" id="9811036at2"/>
<dbReference type="PANTHER" id="PTHR32234:SF3">
    <property type="entry name" value="SUPPRESSION OF COPPER SENSITIVITY PROTEIN"/>
    <property type="match status" value="1"/>
</dbReference>
<evidence type="ECO:0000313" key="12">
    <source>
        <dbReference type="Proteomes" id="UP000032232"/>
    </source>
</evidence>
<comment type="subcellular location">
    <subcellularLocation>
        <location evidence="1">Membrane</location>
        <topology evidence="1">Multi-pass membrane protein</topology>
    </subcellularLocation>
</comment>
<comment type="caution">
    <text evidence="11">The sequence shown here is derived from an EMBL/GenBank/DDBJ whole genome shotgun (WGS) entry which is preliminary data.</text>
</comment>
<dbReference type="GO" id="GO:0047134">
    <property type="term" value="F:protein-disulfide reductase [NAD(P)H] activity"/>
    <property type="evidence" value="ECO:0007669"/>
    <property type="project" value="UniProtKB-EC"/>
</dbReference>
<feature type="domain" description="Cytochrome C biogenesis protein transmembrane" evidence="9">
    <location>
        <begin position="271"/>
        <end position="486"/>
    </location>
</feature>
<evidence type="ECO:0000259" key="10">
    <source>
        <dbReference type="Pfam" id="PF11412"/>
    </source>
</evidence>
<keyword evidence="2 7" id="KW-0812">Transmembrane</keyword>
<feature type="chain" id="PRO_5005427786" evidence="8">
    <location>
        <begin position="19"/>
        <end position="658"/>
    </location>
</feature>
<feature type="transmembrane region" description="Helical" evidence="7">
    <location>
        <begin position="398"/>
        <end position="424"/>
    </location>
</feature>
<evidence type="ECO:0000256" key="2">
    <source>
        <dbReference type="ARBA" id="ARBA00022692"/>
    </source>
</evidence>
<evidence type="ECO:0000259" key="9">
    <source>
        <dbReference type="Pfam" id="PF02683"/>
    </source>
</evidence>
<dbReference type="Proteomes" id="UP000032232">
    <property type="component" value="Unassembled WGS sequence"/>
</dbReference>
<proteinExistence type="predicted"/>
<dbReference type="Gene3D" id="3.40.30.10">
    <property type="entry name" value="Glutaredoxin"/>
    <property type="match status" value="1"/>
</dbReference>
<dbReference type="Pfam" id="PF13899">
    <property type="entry name" value="Thioredoxin_7"/>
    <property type="match status" value="1"/>
</dbReference>
<dbReference type="Pfam" id="PF11412">
    <property type="entry name" value="DsbD_N"/>
    <property type="match status" value="1"/>
</dbReference>
<feature type="transmembrane region" description="Helical" evidence="7">
    <location>
        <begin position="471"/>
        <end position="489"/>
    </location>
</feature>
<evidence type="ECO:0000256" key="4">
    <source>
        <dbReference type="ARBA" id="ARBA00022989"/>
    </source>
</evidence>
<dbReference type="InterPro" id="IPR003834">
    <property type="entry name" value="Cyt_c_assmbl_TM_dom"/>
</dbReference>
<dbReference type="SUPFAM" id="SSF52833">
    <property type="entry name" value="Thioredoxin-like"/>
    <property type="match status" value="1"/>
</dbReference>
<feature type="transmembrane region" description="Helical" evidence="7">
    <location>
        <begin position="495"/>
        <end position="513"/>
    </location>
</feature>
<keyword evidence="5 7" id="KW-0472">Membrane</keyword>
<keyword evidence="6" id="KW-0676">Redox-active center</keyword>
<feature type="transmembrane region" description="Helical" evidence="7">
    <location>
        <begin position="270"/>
        <end position="294"/>
    </location>
</feature>
<dbReference type="Pfam" id="PF02683">
    <property type="entry name" value="DsbD_TM"/>
    <property type="match status" value="1"/>
</dbReference>
<dbReference type="RefSeq" id="WP_043918694.1">
    <property type="nucleotide sequence ID" value="NZ_FZPF01000005.1"/>
</dbReference>
<dbReference type="PATRIC" id="fig|935700.4.peg.1932"/>
<dbReference type="STRING" id="935700.jaqu_18650"/>
<keyword evidence="11" id="KW-0560">Oxidoreductase</keyword>
<feature type="transmembrane region" description="Helical" evidence="7">
    <location>
        <begin position="314"/>
        <end position="335"/>
    </location>
</feature>
<dbReference type="GO" id="GO:0016020">
    <property type="term" value="C:membrane"/>
    <property type="evidence" value="ECO:0007669"/>
    <property type="project" value="UniProtKB-SubCell"/>
</dbReference>
<feature type="transmembrane region" description="Helical" evidence="7">
    <location>
        <begin position="355"/>
        <end position="377"/>
    </location>
</feature>
<dbReference type="InterPro" id="IPR028250">
    <property type="entry name" value="DsbDN"/>
</dbReference>
<sequence>MRLLATLLTLMLALPALAATTDPVEGQAVTARLITAEDGVSGATLSAGLALEMEPGWKTYWRTPGQVGLPPELDWSGSQNIADIALSYPAPERFVAFDIENYGYGEEVVFPLAITLENPDAPARLAVEATLLVCAEICIPETVSLSLDLPVGGTVDRASADLLARWIERVPGETGFTPDAVHLDDTALTLRATAEAPLSDPQVFPEHGEFGAFGPPDIRVDGRTLWARLPVTGPGEGPLDVTLVDGERAMTFRADLATTAPAPPASGQGIWTILAFALLGGFILNAMPCVLPVLSLKLASALQARDRALAEVRLGFLAAASGVIAFFATLALVLIGLRAAGVAVGWGVQFQQPAFLAVMVVLMILFAASLWGLWEAPLPSGVASAMGRAGGTGLRGDFATGAFAAVMATPCSAPFIGTAVAYALTSGAGTTLAVFLAMGAGLALPYLAVAARPGLVRRLPRPGPWMASVKAVLGGLLALAALWLLSVLWASAGPWPAVAVAAVAVAVLAALSLRRRRAMVAGGGLAAAILAAILVPGGSAPDPVAGGDWVRFDPARIEAEVAGGEVVFVDVTADWCLTCKANKRLVLDSAPVTEALQRTVAMRGDWTRPDPQIASYLESHGRYGIPFNAVYGPGAPEGVALPEILTEAAVLEALAAVR</sequence>
<dbReference type="InterPro" id="IPR035671">
    <property type="entry name" value="DsbD_gamma"/>
</dbReference>
<keyword evidence="12" id="KW-1185">Reference proteome</keyword>
<reference evidence="11 12" key="1">
    <citation type="submission" date="2015-02" db="EMBL/GenBank/DDBJ databases">
        <title>Genome Sequence of Jannaschia aquimarina DSM28248, a member of the Roseobacter clade.</title>
        <authorList>
            <person name="Voget S."/>
            <person name="Daniel R."/>
        </authorList>
    </citation>
    <scope>NUCLEOTIDE SEQUENCE [LARGE SCALE GENOMIC DNA]</scope>
    <source>
        <strain evidence="11 12">GSW-M26</strain>
    </source>
</reference>
<feature type="transmembrane region" description="Helical" evidence="7">
    <location>
        <begin position="520"/>
        <end position="538"/>
    </location>
</feature>
<evidence type="ECO:0000256" key="8">
    <source>
        <dbReference type="SAM" id="SignalP"/>
    </source>
</evidence>
<keyword evidence="8" id="KW-0732">Signal</keyword>
<protein>
    <submittedName>
        <fullName evidence="11">DsbD protein</fullName>
        <ecNumber evidence="11">1.8.1.8</ecNumber>
    </submittedName>
</protein>
<keyword evidence="3" id="KW-0201">Cytochrome c-type biogenesis</keyword>
<dbReference type="AlphaFoldDB" id="A0A0D1EKX0"/>
<dbReference type="PROSITE" id="PS00194">
    <property type="entry name" value="THIOREDOXIN_1"/>
    <property type="match status" value="1"/>
</dbReference>
<name>A0A0D1EKX0_9RHOB</name>
<dbReference type="InterPro" id="IPR017937">
    <property type="entry name" value="Thioredoxin_CS"/>
</dbReference>
<evidence type="ECO:0000256" key="6">
    <source>
        <dbReference type="ARBA" id="ARBA00023284"/>
    </source>
</evidence>
<dbReference type="EMBL" id="JYFE01000035">
    <property type="protein sequence ID" value="KIT16380.1"/>
    <property type="molecule type" value="Genomic_DNA"/>
</dbReference>
<evidence type="ECO:0000313" key="11">
    <source>
        <dbReference type="EMBL" id="KIT16380.1"/>
    </source>
</evidence>
<keyword evidence="4 7" id="KW-1133">Transmembrane helix</keyword>
<dbReference type="CDD" id="cd02953">
    <property type="entry name" value="DsbDgamma"/>
    <property type="match status" value="1"/>
</dbReference>